<dbReference type="InterPro" id="IPR029416">
    <property type="entry name" value="CFAP300"/>
</dbReference>
<evidence type="ECO:0000313" key="8">
    <source>
        <dbReference type="EMBL" id="KER21313.1"/>
    </source>
</evidence>
<dbReference type="KEGG" id="ovi:T265_10341"/>
<dbReference type="STRING" id="6198.A0A074Z2U9"/>
<keyword evidence="5" id="KW-0963">Cytoplasm</keyword>
<dbReference type="CTD" id="20324509"/>
<dbReference type="PANTHER" id="PTHR31078">
    <property type="entry name" value="CILIA- AND FLAGELLA-ASSOCIATED PROTEIN 300"/>
    <property type="match status" value="1"/>
</dbReference>
<evidence type="ECO:0000256" key="3">
    <source>
        <dbReference type="ARBA" id="ARBA00009205"/>
    </source>
</evidence>
<proteinExistence type="inferred from homology"/>
<name>A0A074Z2U9_OPIVI</name>
<evidence type="ECO:0000256" key="2">
    <source>
        <dbReference type="ARBA" id="ARBA00004430"/>
    </source>
</evidence>
<gene>
    <name evidence="8" type="ORF">T265_10341</name>
</gene>
<comment type="subcellular location">
    <subcellularLocation>
        <location evidence="2">Cytoplasm</location>
        <location evidence="2">Cytoskeleton</location>
        <location evidence="2">Cilium axoneme</location>
    </subcellularLocation>
</comment>
<dbReference type="Pfam" id="PF14926">
    <property type="entry name" value="CFAP300"/>
    <property type="match status" value="1"/>
</dbReference>
<dbReference type="OrthoDB" id="10259249at2759"/>
<evidence type="ECO:0000256" key="1">
    <source>
        <dbReference type="ARBA" id="ARBA00002404"/>
    </source>
</evidence>
<evidence type="ECO:0000256" key="6">
    <source>
        <dbReference type="ARBA" id="ARBA00023212"/>
    </source>
</evidence>
<comment type="function">
    <text evidence="1">Cilium- and flagellum-specific protein that plays a role in axonemal structure organization and motility. May play a role in outer and inner dynein arm assembly.</text>
</comment>
<sequence length="259" mass="29654">MTRTGFCVGDNAFSFTELKGRTYPSITSKGAIESLMKWSMKGRLHARTFSFDENFKLYDHNIFIGCLLKSPGVVRALKEDGLAVPEYRQLLVEKVPCGSTEMTICSKIKALTARENGMIKKCYDDVIQSVLVSDELRKFFLDEEHYPFSEVSAAQRAEFLFRLFAHVCIGGELCQSEENIDVYIEFTRKLYRDLLSVQKNPDTKELQIVSLVYKVELEDDTGVVFPSTVRHPNTFFYAIVDPFKRNVILLYHIFGCGDF</sequence>
<evidence type="ECO:0000313" key="9">
    <source>
        <dbReference type="Proteomes" id="UP000054324"/>
    </source>
</evidence>
<accession>A0A074Z2U9</accession>
<keyword evidence="9" id="KW-1185">Reference proteome</keyword>
<evidence type="ECO:0000256" key="4">
    <source>
        <dbReference type="ARBA" id="ARBA00022174"/>
    </source>
</evidence>
<dbReference type="PANTHER" id="PTHR31078:SF1">
    <property type="entry name" value="CILIA- AND FLAGELLA-ASSOCIATED PROTEIN 300"/>
    <property type="match status" value="1"/>
</dbReference>
<protein>
    <recommendedName>
        <fullName evidence="4">Cilia- and flagella-associated protein 300</fullName>
    </recommendedName>
</protein>
<keyword evidence="6" id="KW-0206">Cytoskeleton</keyword>
<organism evidence="8 9">
    <name type="scientific">Opisthorchis viverrini</name>
    <name type="common">Southeast Asian liver fluke</name>
    <dbReference type="NCBI Taxonomy" id="6198"/>
    <lineage>
        <taxon>Eukaryota</taxon>
        <taxon>Metazoa</taxon>
        <taxon>Spiralia</taxon>
        <taxon>Lophotrochozoa</taxon>
        <taxon>Platyhelminthes</taxon>
        <taxon>Trematoda</taxon>
        <taxon>Digenea</taxon>
        <taxon>Opisthorchiida</taxon>
        <taxon>Opisthorchiata</taxon>
        <taxon>Opisthorchiidae</taxon>
        <taxon>Opisthorchis</taxon>
    </lineage>
</organism>
<dbReference type="GO" id="GO:0005930">
    <property type="term" value="C:axoneme"/>
    <property type="evidence" value="ECO:0007669"/>
    <property type="project" value="UniProtKB-SubCell"/>
</dbReference>
<dbReference type="RefSeq" id="XP_009174946.1">
    <property type="nucleotide sequence ID" value="XM_009176682.1"/>
</dbReference>
<evidence type="ECO:0000256" key="5">
    <source>
        <dbReference type="ARBA" id="ARBA00022490"/>
    </source>
</evidence>
<dbReference type="Proteomes" id="UP000054324">
    <property type="component" value="Unassembled WGS sequence"/>
</dbReference>
<dbReference type="EMBL" id="KL596976">
    <property type="protein sequence ID" value="KER21313.1"/>
    <property type="molecule type" value="Genomic_DNA"/>
</dbReference>
<comment type="similarity">
    <text evidence="3">Belongs to the CFAP300 family.</text>
</comment>
<dbReference type="GeneID" id="20324509"/>
<evidence type="ECO:0000256" key="7">
    <source>
        <dbReference type="ARBA" id="ARBA00023273"/>
    </source>
</evidence>
<keyword evidence="7" id="KW-0966">Cell projection</keyword>
<dbReference type="AlphaFoldDB" id="A0A074Z2U9"/>
<reference evidence="8 9" key="1">
    <citation type="submission" date="2013-11" db="EMBL/GenBank/DDBJ databases">
        <title>Opisthorchis viverrini - life in the bile duct.</title>
        <authorList>
            <person name="Young N.D."/>
            <person name="Nagarajan N."/>
            <person name="Lin S.J."/>
            <person name="Korhonen P.K."/>
            <person name="Jex A.R."/>
            <person name="Hall R.S."/>
            <person name="Safavi-Hemami H."/>
            <person name="Kaewkong W."/>
            <person name="Bertrand D."/>
            <person name="Gao S."/>
            <person name="Seet Q."/>
            <person name="Wongkham S."/>
            <person name="Teh B.T."/>
            <person name="Wongkham C."/>
            <person name="Intapan P.M."/>
            <person name="Maleewong W."/>
            <person name="Yang X."/>
            <person name="Hu M."/>
            <person name="Wang Z."/>
            <person name="Hofmann A."/>
            <person name="Sternberg P.W."/>
            <person name="Tan P."/>
            <person name="Wang J."/>
            <person name="Gasser R.B."/>
        </authorList>
    </citation>
    <scope>NUCLEOTIDE SEQUENCE [LARGE SCALE GENOMIC DNA]</scope>
</reference>